<keyword evidence="3" id="KW-1185">Reference proteome</keyword>
<comment type="caution">
    <text evidence="2">The sequence shown here is derived from an EMBL/GenBank/DDBJ whole genome shotgun (WGS) entry which is preliminary data.</text>
</comment>
<dbReference type="InterPro" id="IPR023753">
    <property type="entry name" value="FAD/NAD-binding_dom"/>
</dbReference>
<evidence type="ECO:0000313" key="2">
    <source>
        <dbReference type="EMBL" id="EEW24544.1"/>
    </source>
</evidence>
<gene>
    <name evidence="2" type="ORF">Rsw2DRAFT_2490</name>
</gene>
<dbReference type="PANTHER" id="PTHR43755">
    <property type="match status" value="1"/>
</dbReference>
<dbReference type="Gene3D" id="3.50.50.100">
    <property type="match status" value="1"/>
</dbReference>
<dbReference type="STRING" id="371731.Rsw2DRAFT_2490"/>
<dbReference type="InterPro" id="IPR036188">
    <property type="entry name" value="FAD/NAD-bd_sf"/>
</dbReference>
<dbReference type="eggNOG" id="COG0446">
    <property type="taxonomic scope" value="Bacteria"/>
</dbReference>
<accession>C8S362</accession>
<name>C8S362_9RHOB</name>
<dbReference type="GO" id="GO:0016491">
    <property type="term" value="F:oxidoreductase activity"/>
    <property type="evidence" value="ECO:0007669"/>
    <property type="project" value="InterPro"/>
</dbReference>
<protein>
    <submittedName>
        <fullName evidence="2">FAD-dependent pyridine nucleotide-disulphide oxidoreductase</fullName>
    </submittedName>
</protein>
<dbReference type="Proteomes" id="UP000010121">
    <property type="component" value="Unassembled WGS sequence"/>
</dbReference>
<dbReference type="InterPro" id="IPR052541">
    <property type="entry name" value="SQRD"/>
</dbReference>
<feature type="domain" description="FAD/NAD(P)-binding" evidence="1">
    <location>
        <begin position="46"/>
        <end position="345"/>
    </location>
</feature>
<sequence length="418" mass="44915">MLSLSAAQALSVARVAPPQPRRLPKRCNAVIFIFLNIKGSETAMTHIAILGAGFAALTAVRELRRRKVQADITVIAPRDDLHYLPSSIWIPAGLRSGAGLRLPLARFFARHGVTHLTASVTGMDAARRTVQTDAGPITADHILIATGGRFLRKLPGIDNAIIPCEGLAPAEAIAARFAALTSGTIAIGMATNPAEPGAIRGGPMFEYAFILDTLLRRQGRRDAVRLVFFSPAERPGARLGEKAVDGILAEFARRGIETHLGHKMVRIDPDRVVTEGGEIAADLILFQPGMTGPAWLAQSDLPLSPGGMVQADALCRVEGHPGVWVAGDAGSFPGPDWMPKQAHQADLQAAAAAANIAAELQGRVPGKAFTPELVCIMDTLDSGMLVFRRGKLNLVLPRLKPLHWLKRAFERHYLRAYR</sequence>
<evidence type="ECO:0000313" key="3">
    <source>
        <dbReference type="Proteomes" id="UP000010121"/>
    </source>
</evidence>
<reference evidence="2 3" key="1">
    <citation type="submission" date="2009-08" db="EMBL/GenBank/DDBJ databases">
        <title>The draft genome of Rhodobacter sp. SW2.</title>
        <authorList>
            <consortium name="US DOE Joint Genome Institute (JGI-PGF)"/>
            <person name="Lucas S."/>
            <person name="Copeland A."/>
            <person name="Lapidus A."/>
            <person name="Glavina del Rio T."/>
            <person name="Tice H."/>
            <person name="Bruce D."/>
            <person name="Goodwin L."/>
            <person name="Pitluck S."/>
            <person name="Larimer F."/>
            <person name="Land M.L."/>
            <person name="Hauser L."/>
            <person name="Emerson D."/>
        </authorList>
    </citation>
    <scope>NUCLEOTIDE SEQUENCE [LARGE SCALE GENOMIC DNA]</scope>
    <source>
        <strain evidence="2 3">SW2</strain>
    </source>
</reference>
<dbReference type="SUPFAM" id="SSF51905">
    <property type="entry name" value="FAD/NAD(P)-binding domain"/>
    <property type="match status" value="1"/>
</dbReference>
<dbReference type="PANTHER" id="PTHR43755:SF1">
    <property type="entry name" value="FAD-DEPENDENT PYRIDINE NUCLEOTIDE-DISULPHIDE OXIDOREDUCTASE"/>
    <property type="match status" value="1"/>
</dbReference>
<evidence type="ECO:0000259" key="1">
    <source>
        <dbReference type="Pfam" id="PF07992"/>
    </source>
</evidence>
<organism evidence="2 3">
    <name type="scientific">Rhodobacter ferrooxidans</name>
    <dbReference type="NCBI Taxonomy" id="371731"/>
    <lineage>
        <taxon>Bacteria</taxon>
        <taxon>Pseudomonadati</taxon>
        <taxon>Pseudomonadota</taxon>
        <taxon>Alphaproteobacteria</taxon>
        <taxon>Rhodobacterales</taxon>
        <taxon>Rhodobacter group</taxon>
        <taxon>Rhodobacter</taxon>
    </lineage>
</organism>
<dbReference type="EMBL" id="ACYY01000017">
    <property type="protein sequence ID" value="EEW24544.1"/>
    <property type="molecule type" value="Genomic_DNA"/>
</dbReference>
<proteinExistence type="predicted"/>
<dbReference type="AlphaFoldDB" id="C8S362"/>
<dbReference type="Pfam" id="PF07992">
    <property type="entry name" value="Pyr_redox_2"/>
    <property type="match status" value="1"/>
</dbReference>